<evidence type="ECO:0000313" key="15">
    <source>
        <dbReference type="Ensembl" id="ENSPREP00000014094.1"/>
    </source>
</evidence>
<keyword evidence="13" id="KW-0812">Transmembrane</keyword>
<evidence type="ECO:0000256" key="8">
    <source>
        <dbReference type="ARBA" id="ARBA00022490"/>
    </source>
</evidence>
<dbReference type="PANTHER" id="PTHR46161">
    <property type="entry name" value="NUCLEOSIDE DIPHOSPHATE KINASE"/>
    <property type="match status" value="1"/>
</dbReference>
<dbReference type="GO" id="GO:0005737">
    <property type="term" value="C:cytoplasm"/>
    <property type="evidence" value="ECO:0007669"/>
    <property type="project" value="UniProtKB-SubCell"/>
</dbReference>
<keyword evidence="13" id="KW-0472">Membrane</keyword>
<comment type="caution">
    <text evidence="12">Lacks conserved residue(s) required for the propagation of feature annotation.</text>
</comment>
<keyword evidence="11" id="KW-0131">Cell cycle</keyword>
<keyword evidence="13" id="KW-1133">Transmembrane helix</keyword>
<feature type="transmembrane region" description="Helical" evidence="13">
    <location>
        <begin position="104"/>
        <end position="124"/>
    </location>
</feature>
<dbReference type="GO" id="GO:1902176">
    <property type="term" value="P:negative regulation of oxidative stress-induced intrinsic apoptotic signaling pathway"/>
    <property type="evidence" value="ECO:0007669"/>
    <property type="project" value="TreeGrafter"/>
</dbReference>
<accession>A0A3P9NWZ6</accession>
<evidence type="ECO:0000256" key="9">
    <source>
        <dbReference type="ARBA" id="ARBA00022723"/>
    </source>
</evidence>
<dbReference type="GO" id="GO:0003341">
    <property type="term" value="P:cilium movement"/>
    <property type="evidence" value="ECO:0007669"/>
    <property type="project" value="TreeGrafter"/>
</dbReference>
<evidence type="ECO:0000256" key="12">
    <source>
        <dbReference type="PROSITE-ProRule" id="PRU00706"/>
    </source>
</evidence>
<dbReference type="GO" id="GO:0046872">
    <property type="term" value="F:metal ion binding"/>
    <property type="evidence" value="ECO:0007669"/>
    <property type="project" value="UniProtKB-KW"/>
</dbReference>
<organism evidence="15 16">
    <name type="scientific">Poecilia reticulata</name>
    <name type="common">Guppy</name>
    <name type="synonym">Acanthophacelus reticulatus</name>
    <dbReference type="NCBI Taxonomy" id="8081"/>
    <lineage>
        <taxon>Eukaryota</taxon>
        <taxon>Metazoa</taxon>
        <taxon>Chordata</taxon>
        <taxon>Craniata</taxon>
        <taxon>Vertebrata</taxon>
        <taxon>Euteleostomi</taxon>
        <taxon>Actinopterygii</taxon>
        <taxon>Neopterygii</taxon>
        <taxon>Teleostei</taxon>
        <taxon>Neoteleostei</taxon>
        <taxon>Acanthomorphata</taxon>
        <taxon>Ovalentaria</taxon>
        <taxon>Atherinomorphae</taxon>
        <taxon>Cyprinodontiformes</taxon>
        <taxon>Poeciliidae</taxon>
        <taxon>Poeciliinae</taxon>
        <taxon>Poecilia</taxon>
    </lineage>
</organism>
<keyword evidence="10" id="KW-0539">Nucleus</keyword>
<dbReference type="InterPro" id="IPR036850">
    <property type="entry name" value="NDK-like_dom_sf"/>
</dbReference>
<keyword evidence="8" id="KW-0963">Cytoplasm</keyword>
<evidence type="ECO:0000256" key="3">
    <source>
        <dbReference type="ARBA" id="ARBA00004466"/>
    </source>
</evidence>
<proteinExistence type="inferred from homology"/>
<reference evidence="15" key="2">
    <citation type="submission" date="2025-08" db="UniProtKB">
        <authorList>
            <consortium name="Ensembl"/>
        </authorList>
    </citation>
    <scope>IDENTIFICATION</scope>
    <source>
        <strain evidence="15">Guanapo</strain>
    </source>
</reference>
<name>A0A3P9NWZ6_POERE</name>
<dbReference type="SUPFAM" id="SSF54919">
    <property type="entry name" value="Nucleoside diphosphate kinase, NDK"/>
    <property type="match status" value="1"/>
</dbReference>
<evidence type="ECO:0000256" key="6">
    <source>
        <dbReference type="ARBA" id="ARBA00008142"/>
    </source>
</evidence>
<evidence type="ECO:0000256" key="7">
    <source>
        <dbReference type="ARBA" id="ARBA00013499"/>
    </source>
</evidence>
<dbReference type="STRING" id="8081.ENSPREP00000014094"/>
<feature type="transmembrane region" description="Helical" evidence="13">
    <location>
        <begin position="16"/>
        <end position="42"/>
    </location>
</feature>
<evidence type="ECO:0000256" key="10">
    <source>
        <dbReference type="ARBA" id="ARBA00023242"/>
    </source>
</evidence>
<dbReference type="PANTHER" id="PTHR46161:SF1">
    <property type="entry name" value="NUCLEOSIDE DIPHOSPHATE KINASE HOMOLOG 5"/>
    <property type="match status" value="1"/>
</dbReference>
<dbReference type="Proteomes" id="UP000242638">
    <property type="component" value="Unassembled WGS sequence"/>
</dbReference>
<protein>
    <recommendedName>
        <fullName evidence="7">Nucleoside diphosphate kinase B</fullName>
    </recommendedName>
</protein>
<dbReference type="AlphaFoldDB" id="A0A3P9NWZ6"/>
<dbReference type="GO" id="GO:0005634">
    <property type="term" value="C:nucleus"/>
    <property type="evidence" value="ECO:0007669"/>
    <property type="project" value="UniProtKB-SubCell"/>
</dbReference>
<dbReference type="InterPro" id="IPR034907">
    <property type="entry name" value="NDK-like_dom"/>
</dbReference>
<dbReference type="GO" id="GO:0001726">
    <property type="term" value="C:ruffle"/>
    <property type="evidence" value="ECO:0007669"/>
    <property type="project" value="UniProtKB-SubCell"/>
</dbReference>
<dbReference type="GO" id="GO:0005929">
    <property type="term" value="C:cilium"/>
    <property type="evidence" value="ECO:0007669"/>
    <property type="project" value="TreeGrafter"/>
</dbReference>
<dbReference type="Ensembl" id="ENSPRET00000014239.1">
    <property type="protein sequence ID" value="ENSPREP00000014094.1"/>
    <property type="gene ID" value="ENSPREG00000009577.1"/>
</dbReference>
<evidence type="ECO:0000259" key="14">
    <source>
        <dbReference type="SMART" id="SM00562"/>
    </source>
</evidence>
<reference evidence="16" key="1">
    <citation type="submission" date="2013-11" db="EMBL/GenBank/DDBJ databases">
        <title>The genomic landscape of the Guanapo guppy.</title>
        <authorList>
            <person name="Kuenstner A."/>
            <person name="Dreyer C."/>
        </authorList>
    </citation>
    <scope>NUCLEOTIDE SEQUENCE</scope>
    <source>
        <strain evidence="16">Guanapo</strain>
    </source>
</reference>
<evidence type="ECO:0000256" key="1">
    <source>
        <dbReference type="ARBA" id="ARBA00003465"/>
    </source>
</evidence>
<keyword evidence="9" id="KW-0479">Metal-binding</keyword>
<reference evidence="15" key="3">
    <citation type="submission" date="2025-09" db="UniProtKB">
        <authorList>
            <consortium name="Ensembl"/>
        </authorList>
    </citation>
    <scope>IDENTIFICATION</scope>
    <source>
        <strain evidence="15">Guanapo</strain>
    </source>
</reference>
<dbReference type="GeneTree" id="ENSGT00940000161182"/>
<evidence type="ECO:0000256" key="5">
    <source>
        <dbReference type="ARBA" id="ARBA00004510"/>
    </source>
</evidence>
<evidence type="ECO:0000256" key="13">
    <source>
        <dbReference type="SAM" id="Phobius"/>
    </source>
</evidence>
<comment type="similarity">
    <text evidence="6 12">Belongs to the NDK family.</text>
</comment>
<evidence type="ECO:0000256" key="4">
    <source>
        <dbReference type="ARBA" id="ARBA00004496"/>
    </source>
</evidence>
<dbReference type="Gene3D" id="3.30.70.141">
    <property type="entry name" value="Nucleoside diphosphate kinase-like domain"/>
    <property type="match status" value="1"/>
</dbReference>
<dbReference type="GO" id="GO:0030027">
    <property type="term" value="C:lamellipodium"/>
    <property type="evidence" value="ECO:0007669"/>
    <property type="project" value="UniProtKB-SubCell"/>
</dbReference>
<keyword evidence="16" id="KW-1185">Reference proteome</keyword>
<comment type="subcellular location">
    <subcellularLocation>
        <location evidence="5">Cell projection</location>
        <location evidence="5">Lamellipodium</location>
    </subcellularLocation>
    <subcellularLocation>
        <location evidence="3">Cell projection</location>
        <location evidence="3">Ruffle</location>
    </subcellularLocation>
    <subcellularLocation>
        <location evidence="4">Cytoplasm</location>
    </subcellularLocation>
    <subcellularLocation>
        <location evidence="2">Nucleus</location>
    </subcellularLocation>
</comment>
<evidence type="ECO:0000256" key="11">
    <source>
        <dbReference type="ARBA" id="ARBA00023306"/>
    </source>
</evidence>
<comment type="function">
    <text evidence="1">Major role in the synthesis of nucleoside triphosphates other than ATP.</text>
</comment>
<dbReference type="SMART" id="SM00562">
    <property type="entry name" value="NDK"/>
    <property type="match status" value="1"/>
</dbReference>
<dbReference type="PROSITE" id="PS51374">
    <property type="entry name" value="NDPK_LIKE"/>
    <property type="match status" value="1"/>
</dbReference>
<sequence length="133" mass="15270">FSVLHTARKVMLDQKLYLPIFCPFHQYLLSVCFSGPCMMLVLTKENAVEEWRAMMGPSDPEKAKEISPRSLRARFAADILHNSVHGSSNEQHSNFRMFLVITDLPFSLISCLAAWVSHFLIYLLHNNGRVLIY</sequence>
<evidence type="ECO:0000256" key="2">
    <source>
        <dbReference type="ARBA" id="ARBA00004123"/>
    </source>
</evidence>
<dbReference type="Pfam" id="PF00334">
    <property type="entry name" value="NDK"/>
    <property type="match status" value="1"/>
</dbReference>
<evidence type="ECO:0000313" key="16">
    <source>
        <dbReference type="Proteomes" id="UP000242638"/>
    </source>
</evidence>
<feature type="domain" description="Nucleoside diphosphate kinase-like" evidence="14">
    <location>
        <begin position="2"/>
        <end position="106"/>
    </location>
</feature>